<reference evidence="2" key="2">
    <citation type="submission" date="2021-08" db="EMBL/GenBank/DDBJ databases">
        <authorList>
            <person name="Tani A."/>
            <person name="Ola A."/>
            <person name="Ogura Y."/>
            <person name="Katsura K."/>
            <person name="Hayashi T."/>
        </authorList>
    </citation>
    <scope>NUCLEOTIDE SEQUENCE</scope>
    <source>
        <strain evidence="2">DSM 23632</strain>
    </source>
</reference>
<dbReference type="Pfam" id="PF10691">
    <property type="entry name" value="DUF2497"/>
    <property type="match status" value="1"/>
</dbReference>
<organism evidence="2 3">
    <name type="scientific">Methylobacterium trifolii</name>
    <dbReference type="NCBI Taxonomy" id="1003092"/>
    <lineage>
        <taxon>Bacteria</taxon>
        <taxon>Pseudomonadati</taxon>
        <taxon>Pseudomonadota</taxon>
        <taxon>Alphaproteobacteria</taxon>
        <taxon>Hyphomicrobiales</taxon>
        <taxon>Methylobacteriaceae</taxon>
        <taxon>Methylobacterium</taxon>
    </lineage>
</organism>
<evidence type="ECO:0000313" key="2">
    <source>
        <dbReference type="EMBL" id="GJE61057.1"/>
    </source>
</evidence>
<protein>
    <recommendedName>
        <fullName evidence="4">DUF2497 domain-containing protein</fullName>
    </recommendedName>
</protein>
<feature type="region of interest" description="Disordered" evidence="1">
    <location>
        <begin position="98"/>
        <end position="138"/>
    </location>
</feature>
<feature type="compositionally biased region" description="Pro residues" evidence="1">
    <location>
        <begin position="106"/>
        <end position="117"/>
    </location>
</feature>
<evidence type="ECO:0000256" key="1">
    <source>
        <dbReference type="SAM" id="MobiDB-lite"/>
    </source>
</evidence>
<dbReference type="InterPro" id="IPR019632">
    <property type="entry name" value="DUF2497"/>
</dbReference>
<keyword evidence="3" id="KW-1185">Reference proteome</keyword>
<feature type="compositionally biased region" description="Basic and acidic residues" evidence="1">
    <location>
        <begin position="8"/>
        <end position="20"/>
    </location>
</feature>
<dbReference type="RefSeq" id="WP_238183637.1">
    <property type="nucleotide sequence ID" value="NZ_BPRB01000185.1"/>
</dbReference>
<accession>A0ABQ4U3V3</accession>
<gene>
    <name evidence="2" type="ORF">MPOCJGCO_3178</name>
</gene>
<comment type="caution">
    <text evidence="2">The sequence shown here is derived from an EMBL/GenBank/DDBJ whole genome shotgun (WGS) entry which is preliminary data.</text>
</comment>
<proteinExistence type="predicted"/>
<dbReference type="Proteomes" id="UP001055057">
    <property type="component" value="Unassembled WGS sequence"/>
</dbReference>
<evidence type="ECO:0008006" key="4">
    <source>
        <dbReference type="Google" id="ProtNLM"/>
    </source>
</evidence>
<dbReference type="EMBL" id="BPRB01000185">
    <property type="protein sequence ID" value="GJE61057.1"/>
    <property type="molecule type" value="Genomic_DNA"/>
</dbReference>
<evidence type="ECO:0000313" key="3">
    <source>
        <dbReference type="Proteomes" id="UP001055057"/>
    </source>
</evidence>
<name>A0ABQ4U3V3_9HYPH</name>
<feature type="region of interest" description="Disordered" evidence="1">
    <location>
        <begin position="1"/>
        <end position="20"/>
    </location>
</feature>
<reference evidence="2" key="1">
    <citation type="journal article" date="2021" name="Front. Microbiol.">
        <title>Comprehensive Comparative Genomics and Phenotyping of Methylobacterium Species.</title>
        <authorList>
            <person name="Alessa O."/>
            <person name="Ogura Y."/>
            <person name="Fujitani Y."/>
            <person name="Takami H."/>
            <person name="Hayashi T."/>
            <person name="Sahin N."/>
            <person name="Tani A."/>
        </authorList>
    </citation>
    <scope>NUCLEOTIDE SEQUENCE</scope>
    <source>
        <strain evidence="2">DSM 23632</strain>
    </source>
</reference>
<sequence length="203" mass="21998">MSAASPKIQDKAAEKAHEPSMEEILASIRRIIADDQAVKPAEAPAPRAPAPEPEDVLDLAEIAEPVIRQPAPAKAPERTPEPVALDIDAIDFGDAEIDFDAIAVEPEPPPPPRPAPRPAARAPEPEPEPAPMDEPLLSATTDSSVNQAFNLLAHTVLTNNARTLEDLVKDMLRPMLKAWLDDNLPVVVERLVRAEIERVSRGR</sequence>